<feature type="region of interest" description="Disordered" evidence="1">
    <location>
        <begin position="779"/>
        <end position="832"/>
    </location>
</feature>
<evidence type="ECO:0000313" key="2">
    <source>
        <dbReference type="EMBL" id="KUJ22947.1"/>
    </source>
</evidence>
<dbReference type="GeneID" id="28815234"/>
<evidence type="ECO:0000256" key="1">
    <source>
        <dbReference type="SAM" id="MobiDB-lite"/>
    </source>
</evidence>
<evidence type="ECO:0000313" key="3">
    <source>
        <dbReference type="Proteomes" id="UP000070700"/>
    </source>
</evidence>
<name>A0A194XTC6_MOLSC</name>
<reference evidence="2 3" key="1">
    <citation type="submission" date="2015-10" db="EMBL/GenBank/DDBJ databases">
        <title>Full genome of DAOMC 229536 Phialocephala scopiformis, a fungal endophyte of spruce producing the potent anti-insectan compound rugulosin.</title>
        <authorList>
            <consortium name="DOE Joint Genome Institute"/>
            <person name="Walker A.K."/>
            <person name="Frasz S.L."/>
            <person name="Seifert K.A."/>
            <person name="Miller J.D."/>
            <person name="Mondo S.J."/>
            <person name="Labutti K."/>
            <person name="Lipzen A."/>
            <person name="Dockter R."/>
            <person name="Kennedy M."/>
            <person name="Grigoriev I.V."/>
            <person name="Spatafora J.W."/>
        </authorList>
    </citation>
    <scope>NUCLEOTIDE SEQUENCE [LARGE SCALE GENOMIC DNA]</scope>
    <source>
        <strain evidence="2 3">CBS 120377</strain>
    </source>
</reference>
<dbReference type="InParanoid" id="A0A194XTC6"/>
<dbReference type="KEGG" id="psco:LY89DRAFT_162151"/>
<keyword evidence="3" id="KW-1185">Reference proteome</keyword>
<dbReference type="EMBL" id="KQ947405">
    <property type="protein sequence ID" value="KUJ22947.1"/>
    <property type="molecule type" value="Genomic_DNA"/>
</dbReference>
<accession>A0A194XTC6</accession>
<feature type="region of interest" description="Disordered" evidence="1">
    <location>
        <begin position="362"/>
        <end position="383"/>
    </location>
</feature>
<dbReference type="AlphaFoldDB" id="A0A194XTC6"/>
<feature type="compositionally biased region" description="Basic and acidic residues" evidence="1">
    <location>
        <begin position="797"/>
        <end position="809"/>
    </location>
</feature>
<feature type="compositionally biased region" description="Basic and acidic residues" evidence="1">
    <location>
        <begin position="1"/>
        <end position="23"/>
    </location>
</feature>
<feature type="compositionally biased region" description="Low complexity" evidence="1">
    <location>
        <begin position="370"/>
        <end position="379"/>
    </location>
</feature>
<dbReference type="STRING" id="149040.A0A194XTC6"/>
<feature type="compositionally biased region" description="Polar residues" evidence="1">
    <location>
        <begin position="55"/>
        <end position="69"/>
    </location>
</feature>
<organism evidence="2 3">
    <name type="scientific">Mollisia scopiformis</name>
    <name type="common">Conifer needle endophyte fungus</name>
    <name type="synonym">Phialocephala scopiformis</name>
    <dbReference type="NCBI Taxonomy" id="149040"/>
    <lineage>
        <taxon>Eukaryota</taxon>
        <taxon>Fungi</taxon>
        <taxon>Dikarya</taxon>
        <taxon>Ascomycota</taxon>
        <taxon>Pezizomycotina</taxon>
        <taxon>Leotiomycetes</taxon>
        <taxon>Helotiales</taxon>
        <taxon>Mollisiaceae</taxon>
        <taxon>Mollisia</taxon>
    </lineage>
</organism>
<protein>
    <submittedName>
        <fullName evidence="2">Uncharacterized protein</fullName>
    </submittedName>
</protein>
<dbReference type="RefSeq" id="XP_018077302.1">
    <property type="nucleotide sequence ID" value="XM_018205508.1"/>
</dbReference>
<gene>
    <name evidence="2" type="ORF">LY89DRAFT_162151</name>
</gene>
<feature type="region of interest" description="Disordered" evidence="1">
    <location>
        <begin position="1"/>
        <end position="69"/>
    </location>
</feature>
<dbReference type="OrthoDB" id="5401902at2759"/>
<proteinExistence type="predicted"/>
<dbReference type="Proteomes" id="UP000070700">
    <property type="component" value="Unassembled WGS sequence"/>
</dbReference>
<sequence length="1004" mass="108692">MTKKVEGHQTERRRGVESSRESDYQSLPDAPGKQESSRLHQWALRRRDSSDRSSQPHSAPTDNSAQRSENFQKFYRAVVSPTHVRVTAGGRIVPNTRATAPPPEWNNNDNNSGFDLANQTSVPESNDLQSAPWFPHAQLNSGFAPLTPNTFAPPYSLLPQGNLLPMPSMASYPQPSHPGFENGSALANMHADAGGNVVQPGLIKISPPAQFDQSRPFMYNGQWVFPVGAPQSNVSHPVSMLGNPGFFPSQQMSAAGFMQNSFPVPMTSMPNSMVFSTGQQSEGIPAMPPSMPMTGMVLNPEALKSHVSGMRSQLKNIEDQIFNNKGQADQLFMEHQRTFLLAQINNIEAMIEYQRARNVKGTNGSGNAHGGSASISHGSLTETSTPNTQAVELEAKQPVVVSSSMATSKKVEMNGYAPAAPGKDGTKARTEPSSKSRLTMAAALAPPFQPRPRTIADNNIQPPFIEPSPSPDYIAMLDADPRMQAEVMARLKAIAVKNGNGQTSAANDKYLTFSFGPPLPEKPFKKRAQPMQRSSTYHGPTKFAPEETFAMPPGSVPYLVGTLPYGVSATFAKAKDFIYGRPLTNEELRARFLYWGRAPRSVQSGLPKFDGKDFYPPSPVKGKVSLVAPNAEVGQVPPRVVTPVNNQNPNFDNLFASPWYPGYKTPSPPPGTLNGGFVTKGPIPAQPVFTNRSQTSEAWGTSYSDGSAGASNAVGPHAEAAYHQRTSHYNTASSAKASEQDFSTLFLERGAPGYKSPSPIKDDIKETVIYYTKQGVDGYAPVTPQNPETPDTEGDEDKVCTPDSWKVEPENQSTPLNNAHPGLSGSPRSQVSSSTIEINLGSQANTTDPEQTYEERVDNFRHTEQQTLFLQNILKKEAPMVGSALSGTISSATAQGYLPPYRGSAAASLAPAVMNMQHTDSDGENGGSKRDSKHFSGPAQAMATSFLPENRPFNSERIPRAAPTSEAESYMRYLTTKEENDKRIIEQGWNANTTGVGPITGSDW</sequence>